<dbReference type="Pfam" id="PF07811">
    <property type="entry name" value="TadE"/>
    <property type="match status" value="1"/>
</dbReference>
<name>A0ABT6S030_9ACTN</name>
<protein>
    <submittedName>
        <fullName evidence="3">TadE/TadG family type IV pilus assembly protein</fullName>
    </submittedName>
</protein>
<dbReference type="EMBL" id="JASCIR010000037">
    <property type="protein sequence ID" value="MDI3390048.1"/>
    <property type="molecule type" value="Genomic_DNA"/>
</dbReference>
<reference evidence="3 4" key="1">
    <citation type="submission" date="2023-05" db="EMBL/GenBank/DDBJ databases">
        <title>Draft genome sequence of Streptomyces sp. B-S-A8 isolated from a cave soil in Thailand.</title>
        <authorList>
            <person name="Chamroensaksri N."/>
            <person name="Muangham S."/>
        </authorList>
    </citation>
    <scope>NUCLEOTIDE SEQUENCE [LARGE SCALE GENOMIC DNA]</scope>
    <source>
        <strain evidence="3 4">B-S-A8</strain>
    </source>
</reference>
<keyword evidence="1" id="KW-0472">Membrane</keyword>
<evidence type="ECO:0000313" key="4">
    <source>
        <dbReference type="Proteomes" id="UP001224661"/>
    </source>
</evidence>
<proteinExistence type="predicted"/>
<keyword evidence="4" id="KW-1185">Reference proteome</keyword>
<accession>A0ABT6S030</accession>
<dbReference type="InterPro" id="IPR012495">
    <property type="entry name" value="TadE-like_dom"/>
</dbReference>
<dbReference type="RefSeq" id="WP_282516527.1">
    <property type="nucleotide sequence ID" value="NZ_JASCIR010000037.1"/>
</dbReference>
<keyword evidence="1" id="KW-1133">Transmembrane helix</keyword>
<feature type="transmembrane region" description="Helical" evidence="1">
    <location>
        <begin position="21"/>
        <end position="48"/>
    </location>
</feature>
<gene>
    <name evidence="3" type="ORF">QIS99_28220</name>
</gene>
<comment type="caution">
    <text evidence="3">The sequence shown here is derived from an EMBL/GenBank/DDBJ whole genome shotgun (WGS) entry which is preliminary data.</text>
</comment>
<evidence type="ECO:0000256" key="1">
    <source>
        <dbReference type="SAM" id="Phobius"/>
    </source>
</evidence>
<dbReference type="Proteomes" id="UP001224661">
    <property type="component" value="Unassembled WGS sequence"/>
</dbReference>
<evidence type="ECO:0000313" key="3">
    <source>
        <dbReference type="EMBL" id="MDI3390048.1"/>
    </source>
</evidence>
<evidence type="ECO:0000259" key="2">
    <source>
        <dbReference type="Pfam" id="PF07811"/>
    </source>
</evidence>
<keyword evidence="1" id="KW-0812">Transmembrane</keyword>
<feature type="domain" description="TadE-like" evidence="2">
    <location>
        <begin position="20"/>
        <end position="61"/>
    </location>
</feature>
<sequence length="132" mass="14414">MQRLRAFWQRRLARMHRDDGISTLEFFVLAPILLIVLCAAVQMGIWYLGDAAAATAARKGAETGSSYQSTPAEGAARAHRWLAGIGIVRDVNVSTAGSTGEKVQITVDAQVMNFLPFLDISIHRSAEDIVEQ</sequence>
<organism evidence="3 4">
    <name type="scientific">Streptomyces solicavernae</name>
    <dbReference type="NCBI Taxonomy" id="3043614"/>
    <lineage>
        <taxon>Bacteria</taxon>
        <taxon>Bacillati</taxon>
        <taxon>Actinomycetota</taxon>
        <taxon>Actinomycetes</taxon>
        <taxon>Kitasatosporales</taxon>
        <taxon>Streptomycetaceae</taxon>
        <taxon>Streptomyces</taxon>
    </lineage>
</organism>